<keyword evidence="2" id="KW-1185">Reference proteome</keyword>
<dbReference type="Proteomes" id="UP001501771">
    <property type="component" value="Unassembled WGS sequence"/>
</dbReference>
<protein>
    <submittedName>
        <fullName evidence="1">Uncharacterized protein</fullName>
    </submittedName>
</protein>
<comment type="caution">
    <text evidence="1">The sequence shown here is derived from an EMBL/GenBank/DDBJ whole genome shotgun (WGS) entry which is preliminary data.</text>
</comment>
<reference evidence="1 2" key="1">
    <citation type="journal article" date="2019" name="Int. J. Syst. Evol. Microbiol.">
        <title>The Global Catalogue of Microorganisms (GCM) 10K type strain sequencing project: providing services to taxonomists for standard genome sequencing and annotation.</title>
        <authorList>
            <consortium name="The Broad Institute Genomics Platform"/>
            <consortium name="The Broad Institute Genome Sequencing Center for Infectious Disease"/>
            <person name="Wu L."/>
            <person name="Ma J."/>
        </authorList>
    </citation>
    <scope>NUCLEOTIDE SEQUENCE [LARGE SCALE GENOMIC DNA]</scope>
    <source>
        <strain evidence="1 2">JCM 16022</strain>
    </source>
</reference>
<gene>
    <name evidence="1" type="ORF">GCM10009844_06730</name>
</gene>
<dbReference type="RefSeq" id="WP_344147541.1">
    <property type="nucleotide sequence ID" value="NZ_BAAAQR010000001.1"/>
</dbReference>
<proteinExistence type="predicted"/>
<accession>A0ABN2Z900</accession>
<sequence length="74" mass="8495">MFESRFMPCPECGASLDRQIEPNHECSTERRAEYQMFALRDEIAQLEAGVQHYLGTTLGRFETWLAARKVRSAG</sequence>
<evidence type="ECO:0000313" key="1">
    <source>
        <dbReference type="EMBL" id="GAA2138607.1"/>
    </source>
</evidence>
<dbReference type="EMBL" id="BAAAQR010000001">
    <property type="protein sequence ID" value="GAA2138607.1"/>
    <property type="molecule type" value="Genomic_DNA"/>
</dbReference>
<name>A0ABN2Z900_9ACTN</name>
<organism evidence="1 2">
    <name type="scientific">Nocardioides koreensis</name>
    <dbReference type="NCBI Taxonomy" id="433651"/>
    <lineage>
        <taxon>Bacteria</taxon>
        <taxon>Bacillati</taxon>
        <taxon>Actinomycetota</taxon>
        <taxon>Actinomycetes</taxon>
        <taxon>Propionibacteriales</taxon>
        <taxon>Nocardioidaceae</taxon>
        <taxon>Nocardioides</taxon>
    </lineage>
</organism>
<evidence type="ECO:0000313" key="2">
    <source>
        <dbReference type="Proteomes" id="UP001501771"/>
    </source>
</evidence>